<gene>
    <name evidence="3" type="ORF">D8674_033257</name>
</gene>
<keyword evidence="4" id="KW-1185">Reference proteome</keyword>
<evidence type="ECO:0000313" key="3">
    <source>
        <dbReference type="EMBL" id="KAB2628462.1"/>
    </source>
</evidence>
<keyword evidence="1" id="KW-1133">Transmembrane helix</keyword>
<dbReference type="Proteomes" id="UP000327157">
    <property type="component" value="Chromosome 8"/>
</dbReference>
<dbReference type="EMBL" id="SMOL01000148">
    <property type="protein sequence ID" value="KAB2628462.1"/>
    <property type="molecule type" value="Genomic_DNA"/>
</dbReference>
<dbReference type="OrthoDB" id="10444409at2759"/>
<dbReference type="PANTHER" id="PTHR33232">
    <property type="entry name" value="PROTEIN SIEVE ELEMENT OCCLUSION B-LIKE"/>
    <property type="match status" value="1"/>
</dbReference>
<reference evidence="3 4" key="3">
    <citation type="submission" date="2019-11" db="EMBL/GenBank/DDBJ databases">
        <title>A de novo genome assembly of a pear dwarfing rootstock.</title>
        <authorList>
            <person name="Wang F."/>
            <person name="Wang J."/>
            <person name="Li S."/>
            <person name="Zhang Y."/>
            <person name="Fang M."/>
            <person name="Ma L."/>
            <person name="Zhao Y."/>
            <person name="Jiang S."/>
        </authorList>
    </citation>
    <scope>NUCLEOTIDE SEQUENCE [LARGE SCALE GENOMIC DNA]</scope>
    <source>
        <strain evidence="3">S2</strain>
        <tissue evidence="3">Leaf</tissue>
    </source>
</reference>
<keyword evidence="1" id="KW-0812">Transmembrane</keyword>
<dbReference type="Pfam" id="PF14576">
    <property type="entry name" value="SEO_N"/>
    <property type="match status" value="1"/>
</dbReference>
<reference evidence="4" key="2">
    <citation type="submission" date="2019-10" db="EMBL/GenBank/DDBJ databases">
        <title>A de novo genome assembly of a pear dwarfing rootstock.</title>
        <authorList>
            <person name="Wang F."/>
            <person name="Wang J."/>
            <person name="Li S."/>
            <person name="Zhang Y."/>
            <person name="Fang M."/>
            <person name="Ma L."/>
            <person name="Zhao Y."/>
            <person name="Jiang S."/>
        </authorList>
    </citation>
    <scope>NUCLEOTIDE SEQUENCE [LARGE SCALE GENOMIC DNA]</scope>
</reference>
<feature type="domain" description="Sieve element occlusion N-terminal" evidence="2">
    <location>
        <begin position="4"/>
        <end position="131"/>
    </location>
</feature>
<dbReference type="InterPro" id="IPR039299">
    <property type="entry name" value="SEOA"/>
</dbReference>
<evidence type="ECO:0000256" key="1">
    <source>
        <dbReference type="SAM" id="Phobius"/>
    </source>
</evidence>
<name>A0A5N5HQR6_9ROSA</name>
<accession>A0A5N5HQR6</accession>
<protein>
    <recommendedName>
        <fullName evidence="2">Sieve element occlusion N-terminal domain-containing protein</fullName>
    </recommendedName>
</protein>
<reference evidence="3 4" key="1">
    <citation type="submission" date="2019-09" db="EMBL/GenBank/DDBJ databases">
        <authorList>
            <person name="Ou C."/>
        </authorList>
    </citation>
    <scope>NUCLEOTIDE SEQUENCE [LARGE SCALE GENOMIC DNA]</scope>
    <source>
        <strain evidence="3">S2</strain>
        <tissue evidence="3">Leaf</tissue>
    </source>
</reference>
<dbReference type="AlphaFoldDB" id="A0A5N5HQR6"/>
<dbReference type="GO" id="GO:0010088">
    <property type="term" value="P:phloem development"/>
    <property type="evidence" value="ECO:0007669"/>
    <property type="project" value="InterPro"/>
</dbReference>
<organism evidence="3 4">
    <name type="scientific">Pyrus ussuriensis x Pyrus communis</name>
    <dbReference type="NCBI Taxonomy" id="2448454"/>
    <lineage>
        <taxon>Eukaryota</taxon>
        <taxon>Viridiplantae</taxon>
        <taxon>Streptophyta</taxon>
        <taxon>Embryophyta</taxon>
        <taxon>Tracheophyta</taxon>
        <taxon>Spermatophyta</taxon>
        <taxon>Magnoliopsida</taxon>
        <taxon>eudicotyledons</taxon>
        <taxon>Gunneridae</taxon>
        <taxon>Pentapetalae</taxon>
        <taxon>rosids</taxon>
        <taxon>fabids</taxon>
        <taxon>Rosales</taxon>
        <taxon>Rosaceae</taxon>
        <taxon>Amygdaloideae</taxon>
        <taxon>Maleae</taxon>
        <taxon>Pyrus</taxon>
    </lineage>
</organism>
<evidence type="ECO:0000313" key="4">
    <source>
        <dbReference type="Proteomes" id="UP000327157"/>
    </source>
</evidence>
<evidence type="ECO:0000259" key="2">
    <source>
        <dbReference type="Pfam" id="PF14576"/>
    </source>
</evidence>
<feature type="transmembrane region" description="Helical" evidence="1">
    <location>
        <begin position="111"/>
        <end position="130"/>
    </location>
</feature>
<proteinExistence type="predicted"/>
<comment type="caution">
    <text evidence="3">The sequence shown here is derived from an EMBL/GenBank/DDBJ whole genome shotgun (WGS) entry which is preliminary data.</text>
</comment>
<keyword evidence="1" id="KW-0472">Membrane</keyword>
<sequence>MMQFQMSCKSPGDENAFESRTEEILTKLSSYPCEVHVVLALAVFALEYEECSSQLSKKSTSLKRQDAVVELNNLVNQALQVIEHILELERLISGDRDSEPKLARVIMDTPFYAYWSIITLVACATELSLLTSDE</sequence>
<dbReference type="PANTHER" id="PTHR33232:SF18">
    <property type="entry name" value="PROTEIN SIEVE ELEMENT OCCLUSION B-LIKE"/>
    <property type="match status" value="1"/>
</dbReference>
<dbReference type="InterPro" id="IPR027942">
    <property type="entry name" value="SEO_N"/>
</dbReference>